<evidence type="ECO:0000313" key="3">
    <source>
        <dbReference type="Proteomes" id="UP000218765"/>
    </source>
</evidence>
<dbReference type="Proteomes" id="UP000218765">
    <property type="component" value="Chromosome"/>
</dbReference>
<accession>A0A1Z4VPK7</accession>
<dbReference type="InterPro" id="IPR058510">
    <property type="entry name" value="DUF8197"/>
</dbReference>
<evidence type="ECO:0000313" key="2">
    <source>
        <dbReference type="EMBL" id="BAZ93576.1"/>
    </source>
</evidence>
<protein>
    <submittedName>
        <fullName evidence="2">Uncharacterized protein</fullName>
    </submittedName>
</protein>
<keyword evidence="3" id="KW-1185">Reference proteome</keyword>
<dbReference type="NCBIfam" id="NF046101">
    <property type="entry name" value="PA3496_fam"/>
    <property type="match status" value="1"/>
</dbReference>
<sequence>MRGAETEGNAMQNLDLEDIFNQLDSEEGGLDSQAGAGGGRGVDLKRRRRIEDMQEERRLRQMLEDPWG</sequence>
<feature type="region of interest" description="Disordered" evidence="1">
    <location>
        <begin position="1"/>
        <end position="48"/>
    </location>
</feature>
<dbReference type="InterPro" id="IPR058059">
    <property type="entry name" value="PA3496-like"/>
</dbReference>
<dbReference type="AlphaFoldDB" id="A0A1Z4VPK7"/>
<gene>
    <name evidence="2" type="ORF">FOKN1_1177</name>
</gene>
<dbReference type="EMBL" id="AP018052">
    <property type="protein sequence ID" value="BAZ93576.1"/>
    <property type="molecule type" value="Genomic_DNA"/>
</dbReference>
<dbReference type="KEGG" id="ttc:FOKN1_1177"/>
<proteinExistence type="predicted"/>
<reference evidence="2 3" key="1">
    <citation type="submission" date="2017-05" db="EMBL/GenBank/DDBJ databases">
        <title>Thiocyanate degradation by Thiohalobacter thiocyanaticus FOKN1.</title>
        <authorList>
            <person name="Oshiki M."/>
            <person name="Fukushima T."/>
            <person name="Kawano S."/>
            <person name="Nakagawa J."/>
        </authorList>
    </citation>
    <scope>NUCLEOTIDE SEQUENCE [LARGE SCALE GENOMIC DNA]</scope>
    <source>
        <strain evidence="2 3">FOKN1</strain>
    </source>
</reference>
<evidence type="ECO:0000256" key="1">
    <source>
        <dbReference type="SAM" id="MobiDB-lite"/>
    </source>
</evidence>
<dbReference type="Pfam" id="PF26620">
    <property type="entry name" value="DUF8197"/>
    <property type="match status" value="1"/>
</dbReference>
<organism evidence="2 3">
    <name type="scientific">Thiohalobacter thiocyanaticus</name>
    <dbReference type="NCBI Taxonomy" id="585455"/>
    <lineage>
        <taxon>Bacteria</taxon>
        <taxon>Pseudomonadati</taxon>
        <taxon>Pseudomonadota</taxon>
        <taxon>Gammaproteobacteria</taxon>
        <taxon>Thiohalobacterales</taxon>
        <taxon>Thiohalobacteraceae</taxon>
        <taxon>Thiohalobacter</taxon>
    </lineage>
</organism>
<name>A0A1Z4VPK7_9GAMM</name>